<feature type="region of interest" description="Disordered" evidence="2">
    <location>
        <begin position="250"/>
        <end position="272"/>
    </location>
</feature>
<evidence type="ECO:0000256" key="2">
    <source>
        <dbReference type="SAM" id="MobiDB-lite"/>
    </source>
</evidence>
<feature type="compositionally biased region" description="Basic residues" evidence="2">
    <location>
        <begin position="329"/>
        <end position="338"/>
    </location>
</feature>
<protein>
    <submittedName>
        <fullName evidence="3">Uncharacterized protein</fullName>
    </submittedName>
</protein>
<name>A0A812Q9N8_SYMPI</name>
<dbReference type="OrthoDB" id="411053at2759"/>
<evidence type="ECO:0000313" key="4">
    <source>
        <dbReference type="Proteomes" id="UP000649617"/>
    </source>
</evidence>
<dbReference type="AlphaFoldDB" id="A0A812Q9N8"/>
<accession>A0A812Q9N8</accession>
<dbReference type="EMBL" id="CAJNIZ010016213">
    <property type="protein sequence ID" value="CAE7382725.1"/>
    <property type="molecule type" value="Genomic_DNA"/>
</dbReference>
<dbReference type="InterPro" id="IPR010998">
    <property type="entry name" value="Integrase_recombinase_N"/>
</dbReference>
<gene>
    <name evidence="3" type="ORF">SPIL2461_LOCUS9338</name>
</gene>
<feature type="region of interest" description="Disordered" evidence="2">
    <location>
        <begin position="642"/>
        <end position="705"/>
    </location>
</feature>
<organism evidence="3 4">
    <name type="scientific">Symbiodinium pilosum</name>
    <name type="common">Dinoflagellate</name>
    <dbReference type="NCBI Taxonomy" id="2952"/>
    <lineage>
        <taxon>Eukaryota</taxon>
        <taxon>Sar</taxon>
        <taxon>Alveolata</taxon>
        <taxon>Dinophyceae</taxon>
        <taxon>Suessiales</taxon>
        <taxon>Symbiodiniaceae</taxon>
        <taxon>Symbiodinium</taxon>
    </lineage>
</organism>
<proteinExistence type="predicted"/>
<evidence type="ECO:0000256" key="1">
    <source>
        <dbReference type="ARBA" id="ARBA00023125"/>
    </source>
</evidence>
<keyword evidence="4" id="KW-1185">Reference proteome</keyword>
<dbReference type="Gene3D" id="1.10.150.130">
    <property type="match status" value="1"/>
</dbReference>
<dbReference type="Proteomes" id="UP000649617">
    <property type="component" value="Unassembled WGS sequence"/>
</dbReference>
<comment type="caution">
    <text evidence="3">The sequence shown here is derived from an EMBL/GenBank/DDBJ whole genome shotgun (WGS) entry which is preliminary data.</text>
</comment>
<keyword evidence="1" id="KW-0238">DNA-binding</keyword>
<dbReference type="GO" id="GO:0003677">
    <property type="term" value="F:DNA binding"/>
    <property type="evidence" value="ECO:0007669"/>
    <property type="project" value="UniProtKB-KW"/>
</dbReference>
<reference evidence="3" key="1">
    <citation type="submission" date="2021-02" db="EMBL/GenBank/DDBJ databases">
        <authorList>
            <person name="Dougan E. K."/>
            <person name="Rhodes N."/>
            <person name="Thang M."/>
            <person name="Chan C."/>
        </authorList>
    </citation>
    <scope>NUCLEOTIDE SEQUENCE</scope>
</reference>
<sequence length="722" mass="79425">MADLTLDIAEVQIVVHYPADENGFFWHHRVLLHRIAGGPFPGDIVGEIYAHDPIGAAALAGFKREAQIQVTILGEGDIENIEAFQWVVAEAGRPDFGNVVDAALLGNEATGLAFMQKGVVIVSGEELFVERVMSKDLVDWRRQKALISATSGFLETIDKEFPIHGVRAAKKEFHESVAASAGEFLVYHAEWVRLSGVSKKTSAAHIHRALCEALRLMHSFDQIDTSAIASGEHLTRWLIQTELAVERNPQQPDFSGLDIISGTAQLPDGRDTTSKFTDWVSNRLKERAAIWKQERLYNQERRHLRGPRGGRADHGDSSDDEEQTGLTGARKKKKKKKGGKGEGSGDAAGAAEAGQFRRLRRVDCSLRSLNILAAADNKKASFGDMPFTAVQRWILEDVTRRVNQYGGCPPEITEQAALADLNQRANLYEQEAGQLVPFDLDKDARGLAPPEVQGYIDHFADLPRTAPDGGQLPEQLRLRAQKVSQKTLTAYHNHVRDFESWARQRGRRVTKANLDKMVTSYLTWLSEGDETDPSPGAYLSDFLVNSKEALAGWKKQALGRMRMPVPEEFVYDLATHALETGHLDVCETTKTGEVDDSVLVADLGDRDWLRQALTAWVARCSGPLFPKLRLARLLQKLLRDASHPSPQRGLQRRVPQTSKAGGSAKARSMASQKECISIREARSPSEALARSGSSTNGVHQKQIPAAAAKLAASAAMTGLAKQ</sequence>
<feature type="region of interest" description="Disordered" evidence="2">
    <location>
        <begin position="301"/>
        <end position="352"/>
    </location>
</feature>
<evidence type="ECO:0000313" key="3">
    <source>
        <dbReference type="EMBL" id="CAE7382725.1"/>
    </source>
</evidence>